<dbReference type="PROSITE" id="PS51257">
    <property type="entry name" value="PROKAR_LIPOPROTEIN"/>
    <property type="match status" value="1"/>
</dbReference>
<dbReference type="RefSeq" id="WP_343164934.1">
    <property type="nucleotide sequence ID" value="NZ_JBHRSV010000012.1"/>
</dbReference>
<dbReference type="Pfam" id="PF11738">
    <property type="entry name" value="DUF3298"/>
    <property type="match status" value="1"/>
</dbReference>
<evidence type="ECO:0000313" key="4">
    <source>
        <dbReference type="Proteomes" id="UP001595379"/>
    </source>
</evidence>
<organism evidence="3 4">
    <name type="scientific">Hyphobacterium vulgare</name>
    <dbReference type="NCBI Taxonomy" id="1736751"/>
    <lineage>
        <taxon>Bacteria</taxon>
        <taxon>Pseudomonadati</taxon>
        <taxon>Pseudomonadota</taxon>
        <taxon>Alphaproteobacteria</taxon>
        <taxon>Maricaulales</taxon>
        <taxon>Maricaulaceae</taxon>
        <taxon>Hyphobacterium</taxon>
    </lineage>
</organism>
<proteinExistence type="predicted"/>
<dbReference type="EMBL" id="JBHRSV010000012">
    <property type="protein sequence ID" value="MFC2925876.1"/>
    <property type="molecule type" value="Genomic_DNA"/>
</dbReference>
<feature type="domain" description="Deacetylase PdaC" evidence="2">
    <location>
        <begin position="84"/>
        <end position="146"/>
    </location>
</feature>
<dbReference type="Gene3D" id="3.90.640.20">
    <property type="entry name" value="Heat-shock cognate protein, ATPase"/>
    <property type="match status" value="1"/>
</dbReference>
<comment type="caution">
    <text evidence="3">The sequence shown here is derived from an EMBL/GenBank/DDBJ whole genome shotgun (WGS) entry which is preliminary data.</text>
</comment>
<feature type="domain" description="DUF3298" evidence="1">
    <location>
        <begin position="166"/>
        <end position="261"/>
    </location>
</feature>
<evidence type="ECO:0000313" key="3">
    <source>
        <dbReference type="EMBL" id="MFC2925876.1"/>
    </source>
</evidence>
<reference evidence="4" key="1">
    <citation type="journal article" date="2019" name="Int. J. Syst. Evol. Microbiol.">
        <title>The Global Catalogue of Microorganisms (GCM) 10K type strain sequencing project: providing services to taxonomists for standard genome sequencing and annotation.</title>
        <authorList>
            <consortium name="The Broad Institute Genomics Platform"/>
            <consortium name="The Broad Institute Genome Sequencing Center for Infectious Disease"/>
            <person name="Wu L."/>
            <person name="Ma J."/>
        </authorList>
    </citation>
    <scope>NUCLEOTIDE SEQUENCE [LARGE SCALE GENOMIC DNA]</scope>
    <source>
        <strain evidence="4">KCTC 52487</strain>
    </source>
</reference>
<dbReference type="Gene3D" id="3.30.565.40">
    <property type="entry name" value="Fervidobacterium nodosum Rt17-B1 like"/>
    <property type="match status" value="1"/>
</dbReference>
<dbReference type="InterPro" id="IPR025303">
    <property type="entry name" value="PdaC"/>
</dbReference>
<evidence type="ECO:0000259" key="2">
    <source>
        <dbReference type="Pfam" id="PF13739"/>
    </source>
</evidence>
<accession>A0ABV6ZWM4</accession>
<evidence type="ECO:0000259" key="1">
    <source>
        <dbReference type="Pfam" id="PF11738"/>
    </source>
</evidence>
<keyword evidence="4" id="KW-1185">Reference proteome</keyword>
<sequence length="288" mass="31144">MSRRSLVPLALVLAACSPQQGGEVASPDVSISAGSGADAPAAVPAGPVEVENISGQSEAATWETVFDDGLSQYPGLYEYVRAASEAAMREMSEAAARDHANWQEDGAQWEWRPYDIGWTWEIVWSDETRVSVLQSWYEYTGGAHPNHGSGSVLWLVPEQRTVGLSELFEDGSEGSPAMTALLDAIRASLIEQKSQRLGEYFNADDQGMWLGDLTASAESFGAFTLALSTEPERAGGLIFHFDPYAVGAYAEGDYRVLVPQSLFRADLSADWRGVFAGEPDVSPEDLEP</sequence>
<dbReference type="InterPro" id="IPR021729">
    <property type="entry name" value="DUF3298"/>
</dbReference>
<dbReference type="InterPro" id="IPR037126">
    <property type="entry name" value="PdaC/RsiV-like_sf"/>
</dbReference>
<dbReference type="Pfam" id="PF13739">
    <property type="entry name" value="PdaC"/>
    <property type="match status" value="1"/>
</dbReference>
<name>A0ABV6ZWM4_9PROT</name>
<protein>
    <submittedName>
        <fullName evidence="3">DUF3298 domain-containing protein</fullName>
    </submittedName>
</protein>
<dbReference type="Proteomes" id="UP001595379">
    <property type="component" value="Unassembled WGS sequence"/>
</dbReference>
<gene>
    <name evidence="3" type="ORF">ACFOOR_07135</name>
</gene>